<dbReference type="Proteomes" id="UP001151760">
    <property type="component" value="Unassembled WGS sequence"/>
</dbReference>
<name>A0ABQ4ZF56_9ASTR</name>
<sequence length="119" mass="12678">MLVLRTTKRTPWLNKTTCTLFGDFIKPNEPLGGGWEMVVVMMSLVAAVVWQSGYDVSGGFGGVVMRRWSVGCGDEVMASAKDGDGRSGGPVVVVIVEEVWCLVVRIGGGGVTAVVTWGW</sequence>
<evidence type="ECO:0008006" key="3">
    <source>
        <dbReference type="Google" id="ProtNLM"/>
    </source>
</evidence>
<evidence type="ECO:0000313" key="1">
    <source>
        <dbReference type="EMBL" id="GJS87787.1"/>
    </source>
</evidence>
<keyword evidence="2" id="KW-1185">Reference proteome</keyword>
<reference evidence="1" key="2">
    <citation type="submission" date="2022-01" db="EMBL/GenBank/DDBJ databases">
        <authorList>
            <person name="Yamashiro T."/>
            <person name="Shiraishi A."/>
            <person name="Satake H."/>
            <person name="Nakayama K."/>
        </authorList>
    </citation>
    <scope>NUCLEOTIDE SEQUENCE</scope>
</reference>
<evidence type="ECO:0000313" key="2">
    <source>
        <dbReference type="Proteomes" id="UP001151760"/>
    </source>
</evidence>
<protein>
    <recommendedName>
        <fullName evidence="3">Transmembrane protein</fullName>
    </recommendedName>
</protein>
<dbReference type="EMBL" id="BQNB010011225">
    <property type="protein sequence ID" value="GJS87787.1"/>
    <property type="molecule type" value="Genomic_DNA"/>
</dbReference>
<reference evidence="1" key="1">
    <citation type="journal article" date="2022" name="Int. J. Mol. Sci.">
        <title>Draft Genome of Tanacetum Coccineum: Genomic Comparison of Closely Related Tanacetum-Family Plants.</title>
        <authorList>
            <person name="Yamashiro T."/>
            <person name="Shiraishi A."/>
            <person name="Nakayama K."/>
            <person name="Satake H."/>
        </authorList>
    </citation>
    <scope>NUCLEOTIDE SEQUENCE</scope>
</reference>
<organism evidence="1 2">
    <name type="scientific">Tanacetum coccineum</name>
    <dbReference type="NCBI Taxonomy" id="301880"/>
    <lineage>
        <taxon>Eukaryota</taxon>
        <taxon>Viridiplantae</taxon>
        <taxon>Streptophyta</taxon>
        <taxon>Embryophyta</taxon>
        <taxon>Tracheophyta</taxon>
        <taxon>Spermatophyta</taxon>
        <taxon>Magnoliopsida</taxon>
        <taxon>eudicotyledons</taxon>
        <taxon>Gunneridae</taxon>
        <taxon>Pentapetalae</taxon>
        <taxon>asterids</taxon>
        <taxon>campanulids</taxon>
        <taxon>Asterales</taxon>
        <taxon>Asteraceae</taxon>
        <taxon>Asteroideae</taxon>
        <taxon>Anthemideae</taxon>
        <taxon>Anthemidinae</taxon>
        <taxon>Tanacetum</taxon>
    </lineage>
</organism>
<proteinExistence type="predicted"/>
<accession>A0ABQ4ZF56</accession>
<gene>
    <name evidence="1" type="ORF">Tco_0770423</name>
</gene>
<comment type="caution">
    <text evidence="1">The sequence shown here is derived from an EMBL/GenBank/DDBJ whole genome shotgun (WGS) entry which is preliminary data.</text>
</comment>